<evidence type="ECO:0000256" key="10">
    <source>
        <dbReference type="ARBA" id="ARBA00022927"/>
    </source>
</evidence>
<evidence type="ECO:0000256" key="1">
    <source>
        <dbReference type="ARBA" id="ARBA00004308"/>
    </source>
</evidence>
<dbReference type="InterPro" id="IPR036168">
    <property type="entry name" value="AP2_Mu_C_sf"/>
</dbReference>
<comment type="similarity">
    <text evidence="14">Belongs to the class I-like SAM-binding methyltransferase superfamily. RNA methyltransferase RlmE family. SPB1 subfamily.</text>
</comment>
<keyword evidence="10" id="KW-0653">Protein transport</keyword>
<keyword evidence="7 14" id="KW-0808">Transferase</keyword>
<dbReference type="Gene3D" id="3.40.50.150">
    <property type="entry name" value="Vaccinia Virus protein VP39"/>
    <property type="match status" value="1"/>
</dbReference>
<dbReference type="GO" id="GO:0005730">
    <property type="term" value="C:nucleolus"/>
    <property type="evidence" value="ECO:0007669"/>
    <property type="project" value="UniProtKB-SubCell"/>
</dbReference>
<dbReference type="Gene3D" id="1.10.1580.10">
    <property type="match status" value="1"/>
</dbReference>
<evidence type="ECO:0000256" key="3">
    <source>
        <dbReference type="ARBA" id="ARBA00022448"/>
    </source>
</evidence>
<dbReference type="InterPro" id="IPR028589">
    <property type="entry name" value="SPB1-like"/>
</dbReference>
<dbReference type="Gene3D" id="2.60.40.1170">
    <property type="entry name" value="Mu homology domain, subdomain B"/>
    <property type="match status" value="2"/>
</dbReference>
<dbReference type="InterPro" id="IPR011012">
    <property type="entry name" value="Longin-like_dom_sf"/>
</dbReference>
<dbReference type="CDD" id="cd09252">
    <property type="entry name" value="AP-3_Mu3_Cterm"/>
    <property type="match status" value="1"/>
</dbReference>
<feature type="binding site" evidence="14">
    <location>
        <position position="57"/>
    </location>
    <ligand>
        <name>S-adenosyl-L-methionine</name>
        <dbReference type="ChEBI" id="CHEBI:59789"/>
    </ligand>
</feature>
<dbReference type="HAMAP" id="MF_01547">
    <property type="entry name" value="RNA_methyltr_E"/>
    <property type="match status" value="1"/>
</dbReference>
<dbReference type="Gene3D" id="3.30.450.60">
    <property type="match status" value="1"/>
</dbReference>
<feature type="binding site" evidence="14">
    <location>
        <position position="93"/>
    </location>
    <ligand>
        <name>S-adenosyl-L-methionine</name>
        <dbReference type="ChEBI" id="CHEBI:59789"/>
    </ligand>
</feature>
<dbReference type="InterPro" id="IPR023179">
    <property type="entry name" value="GTP-bd_ortho_bundle_sf"/>
</dbReference>
<evidence type="ECO:0000256" key="8">
    <source>
        <dbReference type="ARBA" id="ARBA00022691"/>
    </source>
</evidence>
<dbReference type="GO" id="GO:0006886">
    <property type="term" value="P:intracellular protein transport"/>
    <property type="evidence" value="ECO:0007669"/>
    <property type="project" value="InterPro"/>
</dbReference>
<sequence>MGKFQKKNAKGRIDKYYRMAKDRGYRSRAFFKLAELNKRFNFIEKSRIAVDLGAAPGSWLQNLSSSMPHGSLIIGVDLVPIAPIPRVTTFVADLTTQHCKQLITNEMKGNLADLVVHDGAPNVGSAWLQDAFAQNELVLASLKIAAEILEKGGTFVTKVFRSKDYNNLMWVFNQLFRNVSATKPNSSRLVSAELFVVCQDFIAPQKLDPRFLDPKYVFKDIAALATDTGKGSVHANAHANVFMPEQKRRKREGYEEGNYTQYKAVSAMEFIEGTDPVTLLGTHNAITFKTKEDKKLLKNEDTTKDILANCEDLKVLGKKEFKQLMKWRIIIREEMGLEVRKKDKKEDIDESNIEELPVNPDEQIAEDIERIENEDSARAKKERRRKNEKRTKEVQRMQLKMGAPIDIGLEQDQHLDDDVYIPDQKSKGDIFDLKHTQKHLKGRNIDEIEEDEGSSEEEPEVAKFEDAYEDEEDKLDRLEAQMDGMYETYQEKLGEKDRKHQIKEARRKDKNREAWGGIPRRGDDDEESEESAGEEEEEEEESEGEYGYEAKEKHRMQLDQDSSDEEEVGTSKKPAKKSKVDRKTQDEAAANVWFGNPLFKDVDGIAEESDEEEEEEASVMEEDEDEEEPAEEDEESDGFEVVPQEDDGEMWDVDDEDQDAARQKRIEDTGLITEEAMSLAYRLKNGMTTKSKLLDEGFNKHATNDRENLPEWFTNDERKNYKVHIPITKEAVEALKARQRAIDARPIKKLAEAKAKKKYKAVKAAEKAQAKSETIMENQELTEKEKAMGVQKMINKTKANANKKREVKLVVARGSAKGVKGRPKGVSGRYRMVDRRFKTDIRAKMVRDLIEISHRLESTVDIAIPIAFMKAFIGVLLDYFGKLNEGVVRENFDIIYQLMEEILDNGFPVTTETAVLSDIVVPPSTLSKLMSSAGMNVNSQSNVRPYASPITWRKAGVKHINNEIFFNIIEQIDAIVDRSGAIITAELNGRLECDSRLSGTPDILLTLKNSRLIEDSSQHPCIRYHRWLKERILSFVPPDGRFRLLSYTPETKARLPITSKCSMKVSSNEGHFEVTLANTVGKTIEGVEVQIFLGHGATSAQGESKKRNSPVGSKATSLCQFDQTTKVFKWSISHIEPNTIHNLSTNFKSSEESPRPDTAFGVKFRIPQHSATGIQIEGVKIAGEAGYKPYKGFKGHMTKGMRMMTEQLNTIDVIIEARDARIPLTGINYEFEKMIKNGWSERAKSGGLTERIIVYTKRDLAEEKYEGPLTRSLKSLTGQHVVFTNSKNDRDPRIVQKQLVSIAKNHDVPKLNVLITGKAAITGSDPGVTRKLTGTVKINENPNVYIYDTPGIMVPFLGHDEQGLEMGLKLALTSGIKPDLIDTETILDYLLFKLNLRDPKSHPPFTGQLPLGETYPPTNDIHTLLEDLGRRVGALRKGGHVDMDNASQFLMNAMRNGKFGRWTLDDFAGETSDETIDARVHSTLETFLQRQQETIDKDSERRSKTSILKEAKLEAAKQRKAKLKNKFG</sequence>
<comment type="caution">
    <text evidence="17">The sequence shown here is derived from an EMBL/GenBank/DDBJ whole genome shotgun (WGS) entry which is preliminary data.</text>
</comment>
<dbReference type="PANTHER" id="PTHR10920:SF13">
    <property type="entry name" value="PRE-RRNA 2'-O-RIBOSE RNA METHYLTRANSFERASE FTSJ3"/>
    <property type="match status" value="1"/>
</dbReference>
<dbReference type="GO" id="GO:0000463">
    <property type="term" value="P:maturation of LSU-rRNA from tricistronic rRNA transcript (SSU-rRNA, 5.8S rRNA, LSU-rRNA)"/>
    <property type="evidence" value="ECO:0007669"/>
    <property type="project" value="TreeGrafter"/>
</dbReference>
<dbReference type="InterPro" id="IPR001392">
    <property type="entry name" value="Clathrin_mu"/>
</dbReference>
<dbReference type="Proteomes" id="UP000310708">
    <property type="component" value="Unassembled WGS sequence"/>
</dbReference>
<dbReference type="InterPro" id="IPR024576">
    <property type="entry name" value="rRNA_MeTfrase_Spb1_DUF3381"/>
</dbReference>
<dbReference type="Gene3D" id="3.40.50.300">
    <property type="entry name" value="P-loop containing nucleotide triphosphate hydrolases"/>
    <property type="match status" value="1"/>
</dbReference>
<dbReference type="InterPro" id="IPR050082">
    <property type="entry name" value="RNA_methyltr_RlmE"/>
</dbReference>
<feature type="region of interest" description="Disordered" evidence="15">
    <location>
        <begin position="369"/>
        <end position="408"/>
    </location>
</feature>
<feature type="compositionally biased region" description="Acidic residues" evidence="15">
    <location>
        <begin position="524"/>
        <end position="546"/>
    </location>
</feature>
<protein>
    <submittedName>
        <fullName evidence="17">FtsJ-domain-containing protein</fullName>
    </submittedName>
</protein>
<accession>A0A4T0TTB6</accession>
<keyword evidence="4 14" id="KW-0690">Ribosome biogenesis</keyword>
<keyword evidence="3" id="KW-0813">Transport</keyword>
<evidence type="ECO:0000313" key="18">
    <source>
        <dbReference type="Proteomes" id="UP000310708"/>
    </source>
</evidence>
<dbReference type="GO" id="GO:0016435">
    <property type="term" value="F:rRNA (guanine) methyltransferase activity"/>
    <property type="evidence" value="ECO:0007669"/>
    <property type="project" value="TreeGrafter"/>
</dbReference>
<feature type="compositionally biased region" description="Basic and acidic residues" evidence="15">
    <location>
        <begin position="548"/>
        <end position="558"/>
    </location>
</feature>
<gene>
    <name evidence="17" type="ORF">E3Q01_00810</name>
</gene>
<feature type="compositionally biased region" description="Acidic residues" evidence="15">
    <location>
        <begin position="447"/>
        <end position="459"/>
    </location>
</feature>
<dbReference type="FunFam" id="3.40.50.150:FF:000004">
    <property type="entry name" value="AdoMet-dependent rRNA methyltransferase SPB1"/>
    <property type="match status" value="1"/>
</dbReference>
<dbReference type="Pfam" id="PF00928">
    <property type="entry name" value="Adap_comp_sub"/>
    <property type="match status" value="1"/>
</dbReference>
<keyword evidence="8 14" id="KW-0949">S-adenosyl-L-methionine</keyword>
<keyword evidence="6 14" id="KW-0489">Methyltransferase</keyword>
<dbReference type="GO" id="GO:0000466">
    <property type="term" value="P:maturation of 5.8S rRNA from tricistronic rRNA transcript (SSU-rRNA, 5.8S rRNA, LSU-rRNA)"/>
    <property type="evidence" value="ECO:0007669"/>
    <property type="project" value="TreeGrafter"/>
</dbReference>
<evidence type="ECO:0000313" key="17">
    <source>
        <dbReference type="EMBL" id="TIC68461.1"/>
    </source>
</evidence>
<evidence type="ECO:0000256" key="6">
    <source>
        <dbReference type="ARBA" id="ARBA00022603"/>
    </source>
</evidence>
<dbReference type="Pfam" id="PF07780">
    <property type="entry name" value="Spb1_C"/>
    <property type="match status" value="1"/>
</dbReference>
<feature type="compositionally biased region" description="Acidic residues" evidence="15">
    <location>
        <begin position="604"/>
        <end position="658"/>
    </location>
</feature>
<evidence type="ECO:0000256" key="9">
    <source>
        <dbReference type="ARBA" id="ARBA00022741"/>
    </source>
</evidence>
<dbReference type="GO" id="GO:0008650">
    <property type="term" value="F:rRNA (uridine-2'-O-)-methyltransferase activity"/>
    <property type="evidence" value="ECO:0007669"/>
    <property type="project" value="TreeGrafter"/>
</dbReference>
<evidence type="ECO:0000256" key="13">
    <source>
        <dbReference type="ARBA" id="ARBA00023242"/>
    </source>
</evidence>
<dbReference type="EMBL" id="SPRX01000007">
    <property type="protein sequence ID" value="TIC68461.1"/>
    <property type="molecule type" value="Genomic_DNA"/>
</dbReference>
<dbReference type="Pfam" id="PF11861">
    <property type="entry name" value="DUF3381"/>
    <property type="match status" value="1"/>
</dbReference>
<dbReference type="GO" id="GO:0005525">
    <property type="term" value="F:GTP binding"/>
    <property type="evidence" value="ECO:0007669"/>
    <property type="project" value="UniProtKB-KW"/>
</dbReference>
<keyword evidence="13 14" id="KW-0539">Nucleus</keyword>
<evidence type="ECO:0000256" key="14">
    <source>
        <dbReference type="HAMAP-Rule" id="MF_03163"/>
    </source>
</evidence>
<evidence type="ECO:0000256" key="11">
    <source>
        <dbReference type="ARBA" id="ARBA00023134"/>
    </source>
</evidence>
<name>A0A4T0TTB6_9BASI</name>
<evidence type="ECO:0000256" key="2">
    <source>
        <dbReference type="ARBA" id="ARBA00004604"/>
    </source>
</evidence>
<dbReference type="InterPro" id="IPR012920">
    <property type="entry name" value="rRNA_MeTfrase_SPB1-like_C"/>
</dbReference>
<dbReference type="InterPro" id="IPR029063">
    <property type="entry name" value="SAM-dependent_MTases_sf"/>
</dbReference>
<feature type="domain" description="MHD" evidence="16">
    <location>
        <begin position="961"/>
        <end position="1206"/>
    </location>
</feature>
<feature type="region of interest" description="Disordered" evidence="15">
    <location>
        <begin position="441"/>
        <end position="661"/>
    </location>
</feature>
<proteinExistence type="inferred from homology"/>
<evidence type="ECO:0000256" key="5">
    <source>
        <dbReference type="ARBA" id="ARBA00022552"/>
    </source>
</evidence>
<dbReference type="HAMAP" id="MF_03163">
    <property type="entry name" value="RNA_methyltr_E_SPB1"/>
    <property type="match status" value="1"/>
</dbReference>
<dbReference type="InterPro" id="IPR028565">
    <property type="entry name" value="MHD"/>
</dbReference>
<dbReference type="InterPro" id="IPR015507">
    <property type="entry name" value="rRNA-MeTfrase_E"/>
</dbReference>
<dbReference type="GO" id="GO:0030687">
    <property type="term" value="C:preribosome, large subunit precursor"/>
    <property type="evidence" value="ECO:0007669"/>
    <property type="project" value="TreeGrafter"/>
</dbReference>
<keyword evidence="12" id="KW-0472">Membrane</keyword>
<feature type="binding site" evidence="14">
    <location>
        <position position="77"/>
    </location>
    <ligand>
        <name>S-adenosyl-L-methionine</name>
        <dbReference type="ChEBI" id="CHEBI:59789"/>
    </ligand>
</feature>
<dbReference type="SUPFAM" id="SSF64356">
    <property type="entry name" value="SNARE-like"/>
    <property type="match status" value="1"/>
</dbReference>
<feature type="compositionally biased region" description="Basic residues" evidence="15">
    <location>
        <begin position="380"/>
        <end position="389"/>
    </location>
</feature>
<organism evidence="17 18">
    <name type="scientific">Wallemia mellicola</name>
    <dbReference type="NCBI Taxonomy" id="1708541"/>
    <lineage>
        <taxon>Eukaryota</taxon>
        <taxon>Fungi</taxon>
        <taxon>Dikarya</taxon>
        <taxon>Basidiomycota</taxon>
        <taxon>Wallemiomycotina</taxon>
        <taxon>Wallemiomycetes</taxon>
        <taxon>Wallemiales</taxon>
        <taxon>Wallemiaceae</taxon>
        <taxon>Wallemia</taxon>
    </lineage>
</organism>
<dbReference type="GO" id="GO:0016192">
    <property type="term" value="P:vesicle-mediated transport"/>
    <property type="evidence" value="ECO:0007669"/>
    <property type="project" value="InterPro"/>
</dbReference>
<dbReference type="GO" id="GO:0012505">
    <property type="term" value="C:endomembrane system"/>
    <property type="evidence" value="ECO:0007669"/>
    <property type="project" value="UniProtKB-SubCell"/>
</dbReference>
<dbReference type="InterPro" id="IPR027417">
    <property type="entry name" value="P-loop_NTPase"/>
</dbReference>
<dbReference type="SUPFAM" id="SSF49447">
    <property type="entry name" value="Second domain of Mu2 adaptin subunit (ap50) of ap2 adaptor"/>
    <property type="match status" value="1"/>
</dbReference>
<dbReference type="GO" id="GO:0033645">
    <property type="term" value="C:host cell endomembrane system"/>
    <property type="evidence" value="ECO:0007669"/>
    <property type="project" value="UniProtKB-SubCell"/>
</dbReference>
<keyword evidence="9" id="KW-0547">Nucleotide-binding</keyword>
<comment type="subcellular location">
    <subcellularLocation>
        <location evidence="1">Endomembrane system</location>
    </subcellularLocation>
    <subcellularLocation>
        <location evidence="2 14">Nucleus</location>
        <location evidence="2 14">Nucleolus</location>
    </subcellularLocation>
</comment>
<keyword evidence="11" id="KW-0342">GTP-binding</keyword>
<feature type="binding site" evidence="14">
    <location>
        <position position="118"/>
    </location>
    <ligand>
        <name>S-adenosyl-L-methionine</name>
        <dbReference type="ChEBI" id="CHEBI:59789"/>
    </ligand>
</feature>
<dbReference type="Pfam" id="PF01728">
    <property type="entry name" value="FtsJ"/>
    <property type="match status" value="1"/>
</dbReference>
<dbReference type="InterPro" id="IPR002877">
    <property type="entry name" value="RNA_MeTrfase_FtsJ_dom"/>
</dbReference>
<feature type="compositionally biased region" description="Basic and acidic residues" evidence="15">
    <location>
        <begin position="489"/>
        <end position="513"/>
    </location>
</feature>
<keyword evidence="5 14" id="KW-0698">rRNA processing</keyword>
<dbReference type="PROSITE" id="PS51072">
    <property type="entry name" value="MHD"/>
    <property type="match status" value="1"/>
</dbReference>
<reference evidence="17 18" key="1">
    <citation type="submission" date="2019-03" db="EMBL/GenBank/DDBJ databases">
        <title>Sequencing 25 genomes of Wallemia mellicola.</title>
        <authorList>
            <person name="Gostincar C."/>
        </authorList>
    </citation>
    <scope>NUCLEOTIDE SEQUENCE [LARGE SCALE GENOMIC DNA]</scope>
    <source>
        <strain evidence="17 18">EXF-757</strain>
    </source>
</reference>
<evidence type="ECO:0000256" key="12">
    <source>
        <dbReference type="ARBA" id="ARBA00023136"/>
    </source>
</evidence>
<evidence type="ECO:0000256" key="15">
    <source>
        <dbReference type="SAM" id="MobiDB-lite"/>
    </source>
</evidence>
<feature type="active site" description="Proton acceptor" evidence="14">
    <location>
        <position position="158"/>
    </location>
</feature>
<evidence type="ECO:0000259" key="16">
    <source>
        <dbReference type="PROSITE" id="PS51072"/>
    </source>
</evidence>
<feature type="compositionally biased region" description="Basic and acidic residues" evidence="15">
    <location>
        <begin position="369"/>
        <end position="379"/>
    </location>
</feature>
<evidence type="ECO:0000256" key="7">
    <source>
        <dbReference type="ARBA" id="ARBA00022679"/>
    </source>
</evidence>
<evidence type="ECO:0000256" key="4">
    <source>
        <dbReference type="ARBA" id="ARBA00022517"/>
    </source>
</evidence>
<dbReference type="SUPFAM" id="SSF53335">
    <property type="entry name" value="S-adenosyl-L-methionine-dependent methyltransferases"/>
    <property type="match status" value="1"/>
</dbReference>
<dbReference type="PRINTS" id="PR00314">
    <property type="entry name" value="CLATHRINADPT"/>
</dbReference>
<dbReference type="GO" id="GO:0030131">
    <property type="term" value="C:clathrin adaptor complex"/>
    <property type="evidence" value="ECO:0007669"/>
    <property type="project" value="InterPro"/>
</dbReference>
<feature type="binding site" evidence="14">
    <location>
        <position position="59"/>
    </location>
    <ligand>
        <name>S-adenosyl-L-methionine</name>
        <dbReference type="ChEBI" id="CHEBI:59789"/>
    </ligand>
</feature>
<dbReference type="PANTHER" id="PTHR10920">
    <property type="entry name" value="RIBOSOMAL RNA METHYLTRANSFERASE"/>
    <property type="match status" value="1"/>
</dbReference>
<dbReference type="SUPFAM" id="SSF52540">
    <property type="entry name" value="P-loop containing nucleoside triphosphate hydrolases"/>
    <property type="match status" value="1"/>
</dbReference>